<reference evidence="1" key="1">
    <citation type="submission" date="2020-03" db="EMBL/GenBank/DDBJ databases">
        <title>Hybrid Assembly of Korean Phytophthora infestans isolates.</title>
        <authorList>
            <person name="Prokchorchik M."/>
            <person name="Lee Y."/>
            <person name="Seo J."/>
            <person name="Cho J.-H."/>
            <person name="Park Y.-E."/>
            <person name="Jang D.-C."/>
            <person name="Im J.-S."/>
            <person name="Choi J.-G."/>
            <person name="Park H.-J."/>
            <person name="Lee G.-B."/>
            <person name="Lee Y.-G."/>
            <person name="Hong S.-Y."/>
            <person name="Cho K."/>
            <person name="Sohn K.H."/>
        </authorList>
    </citation>
    <scope>NUCLEOTIDE SEQUENCE</scope>
    <source>
        <strain evidence="1">KR_2_A2</strain>
    </source>
</reference>
<sequence>MLYGMKEVGLSDVQFPVSSYAGSLFADQCGENVIADLAGRLNASDNPSVDIFLSGFFLQLSPGAQWFNFATTTSRMS</sequence>
<dbReference type="EMBL" id="JAACNO010000374">
    <property type="protein sequence ID" value="KAF4147975.1"/>
    <property type="molecule type" value="Genomic_DNA"/>
</dbReference>
<dbReference type="AlphaFoldDB" id="A0A8S9V490"/>
<proteinExistence type="predicted"/>
<name>A0A8S9V490_PHYIN</name>
<gene>
    <name evidence="1" type="ORF">GN958_ATG02785</name>
</gene>
<dbReference type="Proteomes" id="UP000704712">
    <property type="component" value="Unassembled WGS sequence"/>
</dbReference>
<protein>
    <submittedName>
        <fullName evidence="1">Uncharacterized protein</fullName>
    </submittedName>
</protein>
<comment type="caution">
    <text evidence="1">The sequence shown here is derived from an EMBL/GenBank/DDBJ whole genome shotgun (WGS) entry which is preliminary data.</text>
</comment>
<evidence type="ECO:0000313" key="1">
    <source>
        <dbReference type="EMBL" id="KAF4147975.1"/>
    </source>
</evidence>
<evidence type="ECO:0000313" key="2">
    <source>
        <dbReference type="Proteomes" id="UP000704712"/>
    </source>
</evidence>
<organism evidence="1 2">
    <name type="scientific">Phytophthora infestans</name>
    <name type="common">Potato late blight agent</name>
    <name type="synonym">Botrytis infestans</name>
    <dbReference type="NCBI Taxonomy" id="4787"/>
    <lineage>
        <taxon>Eukaryota</taxon>
        <taxon>Sar</taxon>
        <taxon>Stramenopiles</taxon>
        <taxon>Oomycota</taxon>
        <taxon>Peronosporomycetes</taxon>
        <taxon>Peronosporales</taxon>
        <taxon>Peronosporaceae</taxon>
        <taxon>Phytophthora</taxon>
    </lineage>
</organism>
<accession>A0A8S9V490</accession>